<dbReference type="PANTHER" id="PTHR43785:SF2">
    <property type="entry name" value="TYPE-1 GLUTAMINE SYNTHETASE 1"/>
    <property type="match status" value="1"/>
</dbReference>
<keyword evidence="1" id="KW-0436">Ligase</keyword>
<evidence type="ECO:0000256" key="2">
    <source>
        <dbReference type="PROSITE-ProRule" id="PRU01331"/>
    </source>
</evidence>
<protein>
    <submittedName>
        <fullName evidence="5">Glutamine synthetase</fullName>
    </submittedName>
</protein>
<reference evidence="5" key="1">
    <citation type="journal article" date="2020" name="Stud. Mycol.">
        <title>101 Dothideomycetes genomes: a test case for predicting lifestyles and emergence of pathogens.</title>
        <authorList>
            <person name="Haridas S."/>
            <person name="Albert R."/>
            <person name="Binder M."/>
            <person name="Bloem J."/>
            <person name="Labutti K."/>
            <person name="Salamov A."/>
            <person name="Andreopoulos B."/>
            <person name="Baker S."/>
            <person name="Barry K."/>
            <person name="Bills G."/>
            <person name="Bluhm B."/>
            <person name="Cannon C."/>
            <person name="Castanera R."/>
            <person name="Culley D."/>
            <person name="Daum C."/>
            <person name="Ezra D."/>
            <person name="Gonzalez J."/>
            <person name="Henrissat B."/>
            <person name="Kuo A."/>
            <person name="Liang C."/>
            <person name="Lipzen A."/>
            <person name="Lutzoni F."/>
            <person name="Magnuson J."/>
            <person name="Mondo S."/>
            <person name="Nolan M."/>
            <person name="Ohm R."/>
            <person name="Pangilinan J."/>
            <person name="Park H.-J."/>
            <person name="Ramirez L."/>
            <person name="Alfaro M."/>
            <person name="Sun H."/>
            <person name="Tritt A."/>
            <person name="Yoshinaga Y."/>
            <person name="Zwiers L.-H."/>
            <person name="Turgeon B."/>
            <person name="Goodwin S."/>
            <person name="Spatafora J."/>
            <person name="Crous P."/>
            <person name="Grigoriev I."/>
        </authorList>
    </citation>
    <scope>NUCLEOTIDE SEQUENCE</scope>
    <source>
        <strain evidence="5">CBS 109.77</strain>
    </source>
</reference>
<gene>
    <name evidence="5" type="ORF">K505DRAFT_371215</name>
</gene>
<organism evidence="5 6">
    <name type="scientific">Melanomma pulvis-pyrius CBS 109.77</name>
    <dbReference type="NCBI Taxonomy" id="1314802"/>
    <lineage>
        <taxon>Eukaryota</taxon>
        <taxon>Fungi</taxon>
        <taxon>Dikarya</taxon>
        <taxon>Ascomycota</taxon>
        <taxon>Pezizomycotina</taxon>
        <taxon>Dothideomycetes</taxon>
        <taxon>Pleosporomycetidae</taxon>
        <taxon>Pleosporales</taxon>
        <taxon>Melanommataceae</taxon>
        <taxon>Melanomma</taxon>
    </lineage>
</organism>
<proteinExistence type="inferred from homology"/>
<evidence type="ECO:0000313" key="5">
    <source>
        <dbReference type="EMBL" id="KAF2799115.1"/>
    </source>
</evidence>
<dbReference type="SUPFAM" id="SSF55931">
    <property type="entry name" value="Glutamine synthetase/guanido kinase"/>
    <property type="match status" value="1"/>
</dbReference>
<comment type="similarity">
    <text evidence="2 3">Belongs to the glutamine synthetase family.</text>
</comment>
<dbReference type="InterPro" id="IPR008146">
    <property type="entry name" value="Gln_synth_cat_dom"/>
</dbReference>
<name>A0A6A6XSW4_9PLEO</name>
<dbReference type="SMART" id="SM01230">
    <property type="entry name" value="Gln-synt_C"/>
    <property type="match status" value="1"/>
</dbReference>
<dbReference type="EMBL" id="MU001770">
    <property type="protein sequence ID" value="KAF2799115.1"/>
    <property type="molecule type" value="Genomic_DNA"/>
</dbReference>
<evidence type="ECO:0000256" key="1">
    <source>
        <dbReference type="ARBA" id="ARBA00022598"/>
    </source>
</evidence>
<sequence length="358" mass="40681">MTTLEAFLEEHPLVEYFRFQWVDYSGVFHGTVIPKARCLQVAADKNKIPSRLDNGLEKCPRNALDKTLRKLELYTQLLVGFEIEFILLDENNKLPEQLDRITGEFVFAGLRGGTMDFLEEVCAALKEAGIEVHTFQSEQGDQLEISLSPLPPMEAVDATLHALETIRTLAIAHGYKASVSPQPVLNGPKSGMHAHISLNPLPRQADAFIAGVLDNMKALCAFGLPYEYSYRRCMDGGAGYENRWEFRFIDGTANLYLVMAALLAAGLHGMENATELRWKDCKLWYQKSTPEELKRHGMTEEMPTTMRRTLNAVERSSMLESALGKPLLDQYLRTKHHDLKHFLNISEDEQRMLLLRYF</sequence>
<dbReference type="PANTHER" id="PTHR43785">
    <property type="entry name" value="GAMMA-GLUTAMYLPUTRESCINE SYNTHETASE"/>
    <property type="match status" value="1"/>
</dbReference>
<evidence type="ECO:0000259" key="4">
    <source>
        <dbReference type="PROSITE" id="PS51987"/>
    </source>
</evidence>
<dbReference type="AlphaFoldDB" id="A0A6A6XSW4"/>
<dbReference type="GO" id="GO:0004356">
    <property type="term" value="F:glutamine synthetase activity"/>
    <property type="evidence" value="ECO:0007669"/>
    <property type="project" value="InterPro"/>
</dbReference>
<dbReference type="PROSITE" id="PS51987">
    <property type="entry name" value="GS_CATALYTIC"/>
    <property type="match status" value="1"/>
</dbReference>
<accession>A0A6A6XSW4</accession>
<keyword evidence="6" id="KW-1185">Reference proteome</keyword>
<dbReference type="OrthoDB" id="3364440at2759"/>
<dbReference type="Gene3D" id="3.30.590.10">
    <property type="entry name" value="Glutamine synthetase/guanido kinase, catalytic domain"/>
    <property type="match status" value="1"/>
</dbReference>
<dbReference type="Proteomes" id="UP000799757">
    <property type="component" value="Unassembled WGS sequence"/>
</dbReference>
<evidence type="ECO:0000256" key="3">
    <source>
        <dbReference type="RuleBase" id="RU000384"/>
    </source>
</evidence>
<dbReference type="InterPro" id="IPR014746">
    <property type="entry name" value="Gln_synth/guanido_kin_cat_dom"/>
</dbReference>
<evidence type="ECO:0000313" key="6">
    <source>
        <dbReference type="Proteomes" id="UP000799757"/>
    </source>
</evidence>
<feature type="domain" description="GS catalytic" evidence="4">
    <location>
        <begin position="60"/>
        <end position="358"/>
    </location>
</feature>
<dbReference type="Pfam" id="PF00120">
    <property type="entry name" value="Gln-synt_C"/>
    <property type="match status" value="2"/>
</dbReference>